<gene>
    <name evidence="1" type="ORF">MRB53_030877</name>
</gene>
<sequence>MQSSNMMEVRLLGFGKKETYQMSKGEEEVGQDDKGKLKEEDEELGKPSPWIGERLPTMGIQGEMERNKRKMEEKE</sequence>
<proteinExistence type="predicted"/>
<dbReference type="Proteomes" id="UP001234297">
    <property type="component" value="Chromosome 10"/>
</dbReference>
<comment type="caution">
    <text evidence="1">The sequence shown here is derived from an EMBL/GenBank/DDBJ whole genome shotgun (WGS) entry which is preliminary data.</text>
</comment>
<reference evidence="1 2" key="1">
    <citation type="journal article" date="2022" name="Hortic Res">
        <title>A haplotype resolved chromosomal level avocado genome allows analysis of novel avocado genes.</title>
        <authorList>
            <person name="Nath O."/>
            <person name="Fletcher S.J."/>
            <person name="Hayward A."/>
            <person name="Shaw L.M."/>
            <person name="Masouleh A.K."/>
            <person name="Furtado A."/>
            <person name="Henry R.J."/>
            <person name="Mitter N."/>
        </authorList>
    </citation>
    <scope>NUCLEOTIDE SEQUENCE [LARGE SCALE GENOMIC DNA]</scope>
    <source>
        <strain evidence="2">cv. Hass</strain>
    </source>
</reference>
<name>A0ACC2KN33_PERAE</name>
<keyword evidence="2" id="KW-1185">Reference proteome</keyword>
<organism evidence="1 2">
    <name type="scientific">Persea americana</name>
    <name type="common">Avocado</name>
    <dbReference type="NCBI Taxonomy" id="3435"/>
    <lineage>
        <taxon>Eukaryota</taxon>
        <taxon>Viridiplantae</taxon>
        <taxon>Streptophyta</taxon>
        <taxon>Embryophyta</taxon>
        <taxon>Tracheophyta</taxon>
        <taxon>Spermatophyta</taxon>
        <taxon>Magnoliopsida</taxon>
        <taxon>Magnoliidae</taxon>
        <taxon>Laurales</taxon>
        <taxon>Lauraceae</taxon>
        <taxon>Persea</taxon>
    </lineage>
</organism>
<dbReference type="EMBL" id="CM056818">
    <property type="protein sequence ID" value="KAJ8622348.1"/>
    <property type="molecule type" value="Genomic_DNA"/>
</dbReference>
<accession>A0ACC2KN33</accession>
<evidence type="ECO:0000313" key="2">
    <source>
        <dbReference type="Proteomes" id="UP001234297"/>
    </source>
</evidence>
<evidence type="ECO:0000313" key="1">
    <source>
        <dbReference type="EMBL" id="KAJ8622348.1"/>
    </source>
</evidence>
<protein>
    <submittedName>
        <fullName evidence="1">Uncharacterized protein</fullName>
    </submittedName>
</protein>